<dbReference type="NCBIfam" id="TIGR00377">
    <property type="entry name" value="ant_ant_sig"/>
    <property type="match status" value="1"/>
</dbReference>
<sequence length="128" mass="14102">MPINTLDSSSRFAVLRRHENDVLIVSVRGGLDEVTAPSLATQLDESMIHQPRVLIVDLTAVHFMSTSGISLLVEMQRLTRSTSATLRVVADGPATSRPMHLLGVERLIELYPSMREAICGHRDGEARL</sequence>
<organism evidence="4 5">
    <name type="scientific">Candidatus Mycobacterium wuenschmannii</name>
    <dbReference type="NCBI Taxonomy" id="3027808"/>
    <lineage>
        <taxon>Bacteria</taxon>
        <taxon>Bacillati</taxon>
        <taxon>Actinomycetota</taxon>
        <taxon>Actinomycetes</taxon>
        <taxon>Mycobacteriales</taxon>
        <taxon>Mycobacteriaceae</taxon>
        <taxon>Mycobacterium</taxon>
    </lineage>
</organism>
<proteinExistence type="inferred from homology"/>
<dbReference type="PANTHER" id="PTHR33495">
    <property type="entry name" value="ANTI-SIGMA FACTOR ANTAGONIST TM_1081-RELATED-RELATED"/>
    <property type="match status" value="1"/>
</dbReference>
<dbReference type="PROSITE" id="PS50801">
    <property type="entry name" value="STAS"/>
    <property type="match status" value="1"/>
</dbReference>
<name>A0ABY8W187_9MYCO</name>
<dbReference type="InterPro" id="IPR003658">
    <property type="entry name" value="Anti-sigma_ant"/>
</dbReference>
<evidence type="ECO:0000259" key="3">
    <source>
        <dbReference type="PROSITE" id="PS50801"/>
    </source>
</evidence>
<dbReference type="Proteomes" id="UP001236585">
    <property type="component" value="Chromosome"/>
</dbReference>
<dbReference type="RefSeq" id="WP_285189328.1">
    <property type="nucleotide sequence ID" value="NZ_CP126981.1"/>
</dbReference>
<evidence type="ECO:0000313" key="5">
    <source>
        <dbReference type="Proteomes" id="UP001236585"/>
    </source>
</evidence>
<protein>
    <recommendedName>
        <fullName evidence="2">Anti-sigma factor antagonist</fullName>
    </recommendedName>
</protein>
<reference evidence="4 5" key="1">
    <citation type="journal article" date="2023" name="Microbiol. Resour. Announc.">
        <title>Complete Genome Sequence of Mycobacterium wuenschmanii, a novel Nontuberculous Mycobacterium Isolated from a captive population of Amazon Milk Frogs.</title>
        <authorList>
            <person name="Hicks J."/>
            <person name="Zeineldin M."/>
            <person name="Ward H."/>
            <person name="Wuenschmann A."/>
            <person name="Camp P."/>
            <person name="Farrell D."/>
            <person name="Lehman K."/>
            <person name="Thacker T."/>
            <person name="Cuthbert E."/>
        </authorList>
    </citation>
    <scope>NUCLEOTIDE SEQUENCE [LARGE SCALE GENOMIC DNA]</scope>
    <source>
        <strain evidence="4 5">Wuenschmanii</strain>
    </source>
</reference>
<evidence type="ECO:0000256" key="1">
    <source>
        <dbReference type="ARBA" id="ARBA00009013"/>
    </source>
</evidence>
<accession>A0ABY8W187</accession>
<dbReference type="PANTHER" id="PTHR33495:SF13">
    <property type="entry name" value="ANTI-SIGMA-F FACTOR ANTAGONIST RSFB"/>
    <property type="match status" value="1"/>
</dbReference>
<comment type="similarity">
    <text evidence="1 2">Belongs to the anti-sigma-factor antagonist family.</text>
</comment>
<dbReference type="EMBL" id="CP126981">
    <property type="protein sequence ID" value="WIM88881.1"/>
    <property type="molecule type" value="Genomic_DNA"/>
</dbReference>
<keyword evidence="5" id="KW-1185">Reference proteome</keyword>
<feature type="domain" description="STAS" evidence="3">
    <location>
        <begin position="20"/>
        <end position="121"/>
    </location>
</feature>
<dbReference type="InterPro" id="IPR036513">
    <property type="entry name" value="STAS_dom_sf"/>
</dbReference>
<evidence type="ECO:0000313" key="4">
    <source>
        <dbReference type="EMBL" id="WIM88881.1"/>
    </source>
</evidence>
<dbReference type="InterPro" id="IPR002645">
    <property type="entry name" value="STAS_dom"/>
</dbReference>
<dbReference type="Gene3D" id="3.30.750.24">
    <property type="entry name" value="STAS domain"/>
    <property type="match status" value="1"/>
</dbReference>
<dbReference type="Pfam" id="PF01740">
    <property type="entry name" value="STAS"/>
    <property type="match status" value="1"/>
</dbReference>
<gene>
    <name evidence="4" type="ORF">PT015_05225</name>
</gene>
<evidence type="ECO:0000256" key="2">
    <source>
        <dbReference type="RuleBase" id="RU003749"/>
    </source>
</evidence>
<dbReference type="CDD" id="cd07043">
    <property type="entry name" value="STAS_anti-anti-sigma_factors"/>
    <property type="match status" value="1"/>
</dbReference>
<dbReference type="SUPFAM" id="SSF52091">
    <property type="entry name" value="SpoIIaa-like"/>
    <property type="match status" value="1"/>
</dbReference>